<dbReference type="Proteomes" id="UP000003374">
    <property type="component" value="Unassembled WGS sequence"/>
</dbReference>
<proteinExistence type="predicted"/>
<keyword evidence="2" id="KW-1185">Reference proteome</keyword>
<evidence type="ECO:0000313" key="2">
    <source>
        <dbReference type="Proteomes" id="UP000003374"/>
    </source>
</evidence>
<dbReference type="AlphaFoldDB" id="A4BM88"/>
<reference evidence="1 2" key="1">
    <citation type="submission" date="2006-02" db="EMBL/GenBank/DDBJ databases">
        <authorList>
            <person name="Waterbury J."/>
            <person name="Ferriera S."/>
            <person name="Johnson J."/>
            <person name="Kravitz S."/>
            <person name="Halpern A."/>
            <person name="Remington K."/>
            <person name="Beeson K."/>
            <person name="Tran B."/>
            <person name="Rogers Y.-H."/>
            <person name="Friedman R."/>
            <person name="Venter J.C."/>
        </authorList>
    </citation>
    <scope>NUCLEOTIDE SEQUENCE [LARGE SCALE GENOMIC DNA]</scope>
    <source>
        <strain evidence="1 2">Nb-231</strain>
    </source>
</reference>
<evidence type="ECO:0008006" key="3">
    <source>
        <dbReference type="Google" id="ProtNLM"/>
    </source>
</evidence>
<dbReference type="OrthoDB" id="3695326at2"/>
<name>A4BM88_9GAMM</name>
<accession>A4BM88</accession>
<comment type="caution">
    <text evidence="1">The sequence shown here is derived from an EMBL/GenBank/DDBJ whole genome shotgun (WGS) entry which is preliminary data.</text>
</comment>
<gene>
    <name evidence="1" type="ORF">NB231_16438</name>
</gene>
<dbReference type="EMBL" id="AAOF01000001">
    <property type="protein sequence ID" value="EAR23426.1"/>
    <property type="molecule type" value="Genomic_DNA"/>
</dbReference>
<dbReference type="STRING" id="314278.NB231_16438"/>
<dbReference type="RefSeq" id="WP_005004703.1">
    <property type="nucleotide sequence ID" value="NZ_CH672427.1"/>
</dbReference>
<organism evidence="1 2">
    <name type="scientific">Nitrococcus mobilis Nb-231</name>
    <dbReference type="NCBI Taxonomy" id="314278"/>
    <lineage>
        <taxon>Bacteria</taxon>
        <taxon>Pseudomonadati</taxon>
        <taxon>Pseudomonadota</taxon>
        <taxon>Gammaproteobacteria</taxon>
        <taxon>Chromatiales</taxon>
        <taxon>Ectothiorhodospiraceae</taxon>
        <taxon>Nitrococcus</taxon>
    </lineage>
</organism>
<sequence>MNLTISVSDDIVKAARMRALEQGTSVNEVLRQFLTRYADVGQQRSGALHDLFQDVDASLADRERLGGRNWRREDAYDDARFR</sequence>
<dbReference type="HOGENOM" id="CLU_194540_0_0_6"/>
<protein>
    <recommendedName>
        <fullName evidence="3">Ribbon-helix-helix protein CopG domain-containing protein</fullName>
    </recommendedName>
</protein>
<evidence type="ECO:0000313" key="1">
    <source>
        <dbReference type="EMBL" id="EAR23426.1"/>
    </source>
</evidence>